<dbReference type="AlphaFoldDB" id="A0A918VNG3"/>
<dbReference type="RefSeq" id="WP_189423543.1">
    <property type="nucleotide sequence ID" value="NZ_BMZE01000001.1"/>
</dbReference>
<dbReference type="EMBL" id="BMZE01000001">
    <property type="protein sequence ID" value="GHA15171.1"/>
    <property type="molecule type" value="Genomic_DNA"/>
</dbReference>
<sequence length="116" mass="13147">MRAGGISRAIRDGDWELFSWDPQSGRTVWIMEEGGMTHVRTDYPVASLIEENAARRNATPDGWKGDYHHIASVPLNLLHDENTGLHEAFLHGDQKHVSRWLNDSDNAAWRTKEGNV</sequence>
<reference evidence="1" key="2">
    <citation type="submission" date="2020-09" db="EMBL/GenBank/DDBJ databases">
        <authorList>
            <person name="Sun Q."/>
            <person name="Kim S."/>
        </authorList>
    </citation>
    <scope>NUCLEOTIDE SEQUENCE</scope>
    <source>
        <strain evidence="1">KCTC 32437</strain>
    </source>
</reference>
<keyword evidence="2" id="KW-1185">Reference proteome</keyword>
<reference evidence="1" key="1">
    <citation type="journal article" date="2014" name="Int. J. Syst. Evol. Microbiol.">
        <title>Complete genome sequence of Corynebacterium casei LMG S-19264T (=DSM 44701T), isolated from a smear-ripened cheese.</title>
        <authorList>
            <consortium name="US DOE Joint Genome Institute (JGI-PGF)"/>
            <person name="Walter F."/>
            <person name="Albersmeier A."/>
            <person name="Kalinowski J."/>
            <person name="Ruckert C."/>
        </authorList>
    </citation>
    <scope>NUCLEOTIDE SEQUENCE</scope>
    <source>
        <strain evidence="1">KCTC 32437</strain>
    </source>
</reference>
<gene>
    <name evidence="1" type="ORF">GCM10007989_07410</name>
</gene>
<protein>
    <submittedName>
        <fullName evidence="1">Uncharacterized protein</fullName>
    </submittedName>
</protein>
<evidence type="ECO:0000313" key="1">
    <source>
        <dbReference type="EMBL" id="GHA15171.1"/>
    </source>
</evidence>
<name>A0A918VNG3_9HYPH</name>
<evidence type="ECO:0000313" key="2">
    <source>
        <dbReference type="Proteomes" id="UP000646579"/>
    </source>
</evidence>
<organism evidence="1 2">
    <name type="scientific">Devosia pacifica</name>
    <dbReference type="NCBI Taxonomy" id="1335967"/>
    <lineage>
        <taxon>Bacteria</taxon>
        <taxon>Pseudomonadati</taxon>
        <taxon>Pseudomonadota</taxon>
        <taxon>Alphaproteobacteria</taxon>
        <taxon>Hyphomicrobiales</taxon>
        <taxon>Devosiaceae</taxon>
        <taxon>Devosia</taxon>
    </lineage>
</organism>
<dbReference type="Proteomes" id="UP000646579">
    <property type="component" value="Unassembled WGS sequence"/>
</dbReference>
<comment type="caution">
    <text evidence="1">The sequence shown here is derived from an EMBL/GenBank/DDBJ whole genome shotgun (WGS) entry which is preliminary data.</text>
</comment>
<accession>A0A918VNG3</accession>
<proteinExistence type="predicted"/>